<keyword evidence="12 19" id="KW-0675">Receptor</keyword>
<keyword evidence="5" id="KW-0410">Iron transport</keyword>
<dbReference type="InterPro" id="IPR010105">
    <property type="entry name" value="TonB_sidphr_rcpt"/>
</dbReference>
<feature type="domain" description="TonB-dependent receptor plug" evidence="18">
    <location>
        <begin position="57"/>
        <end position="163"/>
    </location>
</feature>
<dbReference type="GO" id="GO:0009279">
    <property type="term" value="C:cell outer membrane"/>
    <property type="evidence" value="ECO:0007669"/>
    <property type="project" value="UniProtKB-SubCell"/>
</dbReference>
<evidence type="ECO:0000256" key="11">
    <source>
        <dbReference type="ARBA" id="ARBA00023136"/>
    </source>
</evidence>
<reference evidence="19 20" key="1">
    <citation type="submission" date="2019-11" db="EMBL/GenBank/DDBJ databases">
        <authorList>
            <person name="Dong K."/>
        </authorList>
    </citation>
    <scope>NUCLEOTIDE SEQUENCE [LARGE SCALE GENOMIC DNA]</scope>
    <source>
        <strain evidence="19 20">NBRC 112902</strain>
    </source>
</reference>
<dbReference type="OrthoDB" id="9760333at2"/>
<dbReference type="PANTHER" id="PTHR32552">
    <property type="entry name" value="FERRICHROME IRON RECEPTOR-RELATED"/>
    <property type="match status" value="1"/>
</dbReference>
<comment type="similarity">
    <text evidence="2 14 15">Belongs to the TonB-dependent receptor family.</text>
</comment>
<evidence type="ECO:0000313" key="19">
    <source>
        <dbReference type="EMBL" id="MTH60593.1"/>
    </source>
</evidence>
<evidence type="ECO:0000256" key="10">
    <source>
        <dbReference type="ARBA" id="ARBA00023077"/>
    </source>
</evidence>
<dbReference type="SUPFAM" id="SSF56935">
    <property type="entry name" value="Porins"/>
    <property type="match status" value="1"/>
</dbReference>
<feature type="chain" id="PRO_5032720869" evidence="16">
    <location>
        <begin position="21"/>
        <end position="706"/>
    </location>
</feature>
<evidence type="ECO:0000256" key="9">
    <source>
        <dbReference type="ARBA" id="ARBA00023065"/>
    </source>
</evidence>
<dbReference type="PANTHER" id="PTHR32552:SF68">
    <property type="entry name" value="FERRICHROME OUTER MEMBRANE TRANSPORTER_PHAGE RECEPTOR"/>
    <property type="match status" value="1"/>
</dbReference>
<evidence type="ECO:0000313" key="20">
    <source>
        <dbReference type="Proteomes" id="UP000449846"/>
    </source>
</evidence>
<dbReference type="Gene3D" id="2.40.170.20">
    <property type="entry name" value="TonB-dependent receptor, beta-barrel domain"/>
    <property type="match status" value="1"/>
</dbReference>
<keyword evidence="6 14" id="KW-0812">Transmembrane</keyword>
<evidence type="ECO:0000256" key="13">
    <source>
        <dbReference type="ARBA" id="ARBA00023237"/>
    </source>
</evidence>
<keyword evidence="11 14" id="KW-0472">Membrane</keyword>
<evidence type="ECO:0000256" key="6">
    <source>
        <dbReference type="ARBA" id="ARBA00022692"/>
    </source>
</evidence>
<evidence type="ECO:0000256" key="1">
    <source>
        <dbReference type="ARBA" id="ARBA00004571"/>
    </source>
</evidence>
<keyword evidence="7 16" id="KW-0732">Signal</keyword>
<keyword evidence="10 15" id="KW-0798">TonB box</keyword>
<keyword evidence="20" id="KW-1185">Reference proteome</keyword>
<sequence>MKRKAAALSTAMGIVASAAAAQVVELDTIVLEADVAETASSYALPEMRSATKTDTPVVETPQALTVVTRKQFDDQNTQTVGQALRYTSGVLSEIDASTRYDSVFLRGFGGFGTSSQFVGFLDGLRLPRGQGFAQSAIDPFLLDRVDVLKGPSALLYGQSGPGGLVNMVSRSPDGSTGGEARLEFGNHDRVQAGFAQQGVLDEEGTLQYSVSAMGRVAGSRYDHVDEDRFAIAPNLVWTPSDQTRLTVGSYWQKDPEGGYFNSIYPTQLAPEFAGDLDRDLNVGDPNFDSFEREQWGVYAGIEHLISPSLTLRSKLRFSGVDADMQGIQMAAPISPEGVLTRLAVRSHEEVRGFAWDSNLEYGLRTGAAEHRLLAGVDLQWNESDWQYEYTLAPPLDVTNPVYAGVSGPFFPLTDSKQTVRQNGVYLSDQITMGRLHAVLGARYDWIETESENRLARATTKQDSEAASYRAALLYHFDNGAAPYLSYATSFEPVIGVDAAGQPFEPARAKQWELGLKYQPQDVEALFTVAAFDIRQENVLTPGEMPGFSQQTGEIRSRGLEFEARGQVTPQLEVIAAYTLLDTEIARTTVPGVEGNRPQAVPEHFGSIWLNYAFAGAMEGFELGGGVRMVGSSYGDDANELKSDGYTLVDLAMRQDIGATNPALEGLEATLNVRNLLDETYYSSCSYNFYCQYGEGRTITAGLRKTW</sequence>
<dbReference type="InterPro" id="IPR039426">
    <property type="entry name" value="TonB-dep_rcpt-like"/>
</dbReference>
<comment type="subcellular location">
    <subcellularLocation>
        <location evidence="1 14">Cell outer membrane</location>
        <topology evidence="1 14">Multi-pass membrane protein</topology>
    </subcellularLocation>
</comment>
<dbReference type="Pfam" id="PF00593">
    <property type="entry name" value="TonB_dep_Rec_b-barrel"/>
    <property type="match status" value="1"/>
</dbReference>
<evidence type="ECO:0000256" key="5">
    <source>
        <dbReference type="ARBA" id="ARBA00022496"/>
    </source>
</evidence>
<dbReference type="Pfam" id="PF07715">
    <property type="entry name" value="Plug"/>
    <property type="match status" value="1"/>
</dbReference>
<evidence type="ECO:0000256" key="3">
    <source>
        <dbReference type="ARBA" id="ARBA00022448"/>
    </source>
</evidence>
<dbReference type="InterPro" id="IPR037066">
    <property type="entry name" value="Plug_dom_sf"/>
</dbReference>
<keyword evidence="13 14" id="KW-0998">Cell outer membrane</keyword>
<feature type="signal peptide" evidence="16">
    <location>
        <begin position="1"/>
        <end position="20"/>
    </location>
</feature>
<keyword evidence="8" id="KW-0408">Iron</keyword>
<accession>A0A844HK80</accession>
<evidence type="ECO:0000256" key="2">
    <source>
        <dbReference type="ARBA" id="ARBA00009810"/>
    </source>
</evidence>
<keyword evidence="3 14" id="KW-0813">Transport</keyword>
<dbReference type="Proteomes" id="UP000449846">
    <property type="component" value="Unassembled WGS sequence"/>
</dbReference>
<evidence type="ECO:0000256" key="4">
    <source>
        <dbReference type="ARBA" id="ARBA00022452"/>
    </source>
</evidence>
<keyword evidence="9" id="KW-0406">Ion transport</keyword>
<name>A0A844HK80_9RHOB</name>
<comment type="caution">
    <text evidence="19">The sequence shown here is derived from an EMBL/GenBank/DDBJ whole genome shotgun (WGS) entry which is preliminary data.</text>
</comment>
<dbReference type="InterPro" id="IPR000531">
    <property type="entry name" value="Beta-barrel_TonB"/>
</dbReference>
<dbReference type="GO" id="GO:0015891">
    <property type="term" value="P:siderophore transport"/>
    <property type="evidence" value="ECO:0007669"/>
    <property type="project" value="InterPro"/>
</dbReference>
<dbReference type="FunFam" id="2.170.130.10:FF:000001">
    <property type="entry name" value="Catecholate siderophore TonB-dependent receptor"/>
    <property type="match status" value="1"/>
</dbReference>
<evidence type="ECO:0000256" key="12">
    <source>
        <dbReference type="ARBA" id="ARBA00023170"/>
    </source>
</evidence>
<evidence type="ECO:0000256" key="15">
    <source>
        <dbReference type="RuleBase" id="RU003357"/>
    </source>
</evidence>
<dbReference type="CDD" id="cd01347">
    <property type="entry name" value="ligand_gated_channel"/>
    <property type="match status" value="1"/>
</dbReference>
<dbReference type="InterPro" id="IPR036942">
    <property type="entry name" value="Beta-barrel_TonB_sf"/>
</dbReference>
<dbReference type="InterPro" id="IPR012910">
    <property type="entry name" value="Plug_dom"/>
</dbReference>
<evidence type="ECO:0000259" key="17">
    <source>
        <dbReference type="Pfam" id="PF00593"/>
    </source>
</evidence>
<dbReference type="RefSeq" id="WP_155040538.1">
    <property type="nucleotide sequence ID" value="NZ_JBHGCD010000014.1"/>
</dbReference>
<dbReference type="EMBL" id="WMIG01000009">
    <property type="protein sequence ID" value="MTH60593.1"/>
    <property type="molecule type" value="Genomic_DNA"/>
</dbReference>
<evidence type="ECO:0000256" key="16">
    <source>
        <dbReference type="SAM" id="SignalP"/>
    </source>
</evidence>
<dbReference type="Gene3D" id="2.170.130.10">
    <property type="entry name" value="TonB-dependent receptor, plug domain"/>
    <property type="match status" value="1"/>
</dbReference>
<dbReference type="GO" id="GO:0015344">
    <property type="term" value="F:siderophore uptake transmembrane transporter activity"/>
    <property type="evidence" value="ECO:0007669"/>
    <property type="project" value="TreeGrafter"/>
</dbReference>
<evidence type="ECO:0000259" key="18">
    <source>
        <dbReference type="Pfam" id="PF07715"/>
    </source>
</evidence>
<evidence type="ECO:0000256" key="7">
    <source>
        <dbReference type="ARBA" id="ARBA00022729"/>
    </source>
</evidence>
<gene>
    <name evidence="19" type="ORF">GL300_15365</name>
</gene>
<organism evidence="19 20">
    <name type="scientific">Paracoccus litorisediminis</name>
    <dbReference type="NCBI Taxonomy" id="2006130"/>
    <lineage>
        <taxon>Bacteria</taxon>
        <taxon>Pseudomonadati</taxon>
        <taxon>Pseudomonadota</taxon>
        <taxon>Alphaproteobacteria</taxon>
        <taxon>Rhodobacterales</taxon>
        <taxon>Paracoccaceae</taxon>
        <taxon>Paracoccus</taxon>
    </lineage>
</organism>
<dbReference type="AlphaFoldDB" id="A0A844HK80"/>
<dbReference type="NCBIfam" id="TIGR01783">
    <property type="entry name" value="TonB-siderophor"/>
    <property type="match status" value="1"/>
</dbReference>
<dbReference type="GO" id="GO:0038023">
    <property type="term" value="F:signaling receptor activity"/>
    <property type="evidence" value="ECO:0007669"/>
    <property type="project" value="InterPro"/>
</dbReference>
<keyword evidence="4 14" id="KW-1134">Transmembrane beta strand</keyword>
<evidence type="ECO:0000256" key="8">
    <source>
        <dbReference type="ARBA" id="ARBA00023004"/>
    </source>
</evidence>
<evidence type="ECO:0000256" key="14">
    <source>
        <dbReference type="PROSITE-ProRule" id="PRU01360"/>
    </source>
</evidence>
<protein>
    <submittedName>
        <fullName evidence="19">TonB-dependent siderophore receptor</fullName>
    </submittedName>
</protein>
<proteinExistence type="inferred from homology"/>
<dbReference type="PROSITE" id="PS52016">
    <property type="entry name" value="TONB_DEPENDENT_REC_3"/>
    <property type="match status" value="1"/>
</dbReference>
<feature type="domain" description="TonB-dependent receptor-like beta-barrel" evidence="17">
    <location>
        <begin position="237"/>
        <end position="675"/>
    </location>
</feature>